<evidence type="ECO:0000313" key="4">
    <source>
        <dbReference type="Proteomes" id="UP000635606"/>
    </source>
</evidence>
<keyword evidence="4" id="KW-1185">Reference proteome</keyword>
<evidence type="ECO:0000313" key="3">
    <source>
        <dbReference type="EMBL" id="GIJ73164.1"/>
    </source>
</evidence>
<keyword evidence="2" id="KW-1133">Transmembrane helix</keyword>
<evidence type="ECO:0000256" key="2">
    <source>
        <dbReference type="SAM" id="Phobius"/>
    </source>
</evidence>
<evidence type="ECO:0000256" key="1">
    <source>
        <dbReference type="SAM" id="MobiDB-lite"/>
    </source>
</evidence>
<feature type="compositionally biased region" description="Low complexity" evidence="1">
    <location>
        <begin position="70"/>
        <end position="89"/>
    </location>
</feature>
<organism evidence="3 4">
    <name type="scientific">Virgisporangium ochraceum</name>
    <dbReference type="NCBI Taxonomy" id="65505"/>
    <lineage>
        <taxon>Bacteria</taxon>
        <taxon>Bacillati</taxon>
        <taxon>Actinomycetota</taxon>
        <taxon>Actinomycetes</taxon>
        <taxon>Micromonosporales</taxon>
        <taxon>Micromonosporaceae</taxon>
        <taxon>Virgisporangium</taxon>
    </lineage>
</organism>
<dbReference type="EMBL" id="BOPH01000110">
    <property type="protein sequence ID" value="GIJ73164.1"/>
    <property type="molecule type" value="Genomic_DNA"/>
</dbReference>
<keyword evidence="2" id="KW-0472">Membrane</keyword>
<gene>
    <name evidence="3" type="ORF">Voc01_080810</name>
</gene>
<accession>A0A8J4EFT1</accession>
<evidence type="ECO:0008006" key="5">
    <source>
        <dbReference type="Google" id="ProtNLM"/>
    </source>
</evidence>
<sequence length="380" mass="38796">MPDHDEPRHLRVALDDFHSRVAPRIVRPGAAQVHRTVRRRRRVRAAAAVAAAVAVVAGAVALLGGPVQPPDTGTPAETPATTPTGAPTASASHMPSSPGPTAAAPMSGAELAAATVDLPAWTQRACPTGRHTIGGGGAVTIGALAHVDVDRDGAAETAAVLTCQGDAQVVVFDRGAAGAVTTVGQVVRTGGAIRAVYGVVAAGSRVRVEVGDAARPPQRQWRGYDWTGGAFQQAEGPTSFPPDPNVADLSVSATDLVWGPDDGGVQYGTVTVTVRNDGPGTPARVALSFALGGDTYLYQETLHELDGWNGCTVGSENTKATCPVTVPPPGQSRTLTFELRHGTIHGTGFTSTVRVTALLPDGSPATDPDGGDNATTFTTR</sequence>
<name>A0A8J4EFT1_9ACTN</name>
<comment type="caution">
    <text evidence="3">The sequence shown here is derived from an EMBL/GenBank/DDBJ whole genome shotgun (WGS) entry which is preliminary data.</text>
</comment>
<feature type="transmembrane region" description="Helical" evidence="2">
    <location>
        <begin position="45"/>
        <end position="65"/>
    </location>
</feature>
<reference evidence="3" key="1">
    <citation type="submission" date="2021-01" db="EMBL/GenBank/DDBJ databases">
        <title>Whole genome shotgun sequence of Virgisporangium ochraceum NBRC 16418.</title>
        <authorList>
            <person name="Komaki H."/>
            <person name="Tamura T."/>
        </authorList>
    </citation>
    <scope>NUCLEOTIDE SEQUENCE</scope>
    <source>
        <strain evidence="3">NBRC 16418</strain>
    </source>
</reference>
<feature type="region of interest" description="Disordered" evidence="1">
    <location>
        <begin position="360"/>
        <end position="380"/>
    </location>
</feature>
<feature type="region of interest" description="Disordered" evidence="1">
    <location>
        <begin position="67"/>
        <end position="105"/>
    </location>
</feature>
<dbReference type="Proteomes" id="UP000635606">
    <property type="component" value="Unassembled WGS sequence"/>
</dbReference>
<keyword evidence="2" id="KW-0812">Transmembrane</keyword>
<dbReference type="RefSeq" id="WP_203932995.1">
    <property type="nucleotide sequence ID" value="NZ_BOPH01000110.1"/>
</dbReference>
<proteinExistence type="predicted"/>
<dbReference type="AlphaFoldDB" id="A0A8J4EFT1"/>
<protein>
    <recommendedName>
        <fullName evidence="5">DUF11 domain-containing protein</fullName>
    </recommendedName>
</protein>